<evidence type="ECO:0000313" key="6">
    <source>
        <dbReference type="Proteomes" id="UP000533598"/>
    </source>
</evidence>
<protein>
    <submittedName>
        <fullName evidence="5">AcrR family transcriptional regulator</fullName>
    </submittedName>
</protein>
<evidence type="ECO:0000313" key="5">
    <source>
        <dbReference type="EMBL" id="MBB4679530.1"/>
    </source>
</evidence>
<dbReference type="PANTHER" id="PTHR43479:SF11">
    <property type="entry name" value="ACREF_ENVCD OPERON REPRESSOR-RELATED"/>
    <property type="match status" value="1"/>
</dbReference>
<comment type="caution">
    <text evidence="5">The sequence shown here is derived from an EMBL/GenBank/DDBJ whole genome shotgun (WGS) entry which is preliminary data.</text>
</comment>
<evidence type="ECO:0000256" key="2">
    <source>
        <dbReference type="PROSITE-ProRule" id="PRU00335"/>
    </source>
</evidence>
<dbReference type="GO" id="GO:0003677">
    <property type="term" value="F:DNA binding"/>
    <property type="evidence" value="ECO:0007669"/>
    <property type="project" value="UniProtKB-UniRule"/>
</dbReference>
<feature type="region of interest" description="Disordered" evidence="3">
    <location>
        <begin position="1"/>
        <end position="22"/>
    </location>
</feature>
<reference evidence="5 6" key="1">
    <citation type="submission" date="2020-08" db="EMBL/GenBank/DDBJ databases">
        <title>Sequencing the genomes of 1000 actinobacteria strains.</title>
        <authorList>
            <person name="Klenk H.-P."/>
        </authorList>
    </citation>
    <scope>NUCLEOTIDE SEQUENCE [LARGE SCALE GENOMIC DNA]</scope>
    <source>
        <strain evidence="5 6">DSM 44230</strain>
    </source>
</reference>
<sequence>MAKTAQAVAGRGETYGGRSRRERAADRRERIVAAAVLLFAAREYDAVTVAEVCTQAKVAKRYFYDYFTDRQDLLRQVHREQNDWLLNEITTAAPKNPASLTDLMAPMMTTLVHCLLEHPERARIIYLNAPRMESRRRATLRRDAELLGRLVRRTTDRPPDRLRHDRLLLAAVAGISEIVIDWLTRGQTDPPGPLAEHLTDLTVAILSP</sequence>
<dbReference type="InterPro" id="IPR001647">
    <property type="entry name" value="HTH_TetR"/>
</dbReference>
<accession>A0A7W7CEA6</accession>
<gene>
    <name evidence="5" type="ORF">HNR67_005648</name>
</gene>
<keyword evidence="1 2" id="KW-0238">DNA-binding</keyword>
<evidence type="ECO:0000256" key="3">
    <source>
        <dbReference type="SAM" id="MobiDB-lite"/>
    </source>
</evidence>
<proteinExistence type="predicted"/>
<dbReference type="PANTHER" id="PTHR43479">
    <property type="entry name" value="ACREF/ENVCD OPERON REPRESSOR-RELATED"/>
    <property type="match status" value="1"/>
</dbReference>
<evidence type="ECO:0000256" key="1">
    <source>
        <dbReference type="ARBA" id="ARBA00023125"/>
    </source>
</evidence>
<keyword evidence="6" id="KW-1185">Reference proteome</keyword>
<dbReference type="InterPro" id="IPR009057">
    <property type="entry name" value="Homeodomain-like_sf"/>
</dbReference>
<organism evidence="5 6">
    <name type="scientific">Crossiella cryophila</name>
    <dbReference type="NCBI Taxonomy" id="43355"/>
    <lineage>
        <taxon>Bacteria</taxon>
        <taxon>Bacillati</taxon>
        <taxon>Actinomycetota</taxon>
        <taxon>Actinomycetes</taxon>
        <taxon>Pseudonocardiales</taxon>
        <taxon>Pseudonocardiaceae</taxon>
        <taxon>Crossiella</taxon>
    </lineage>
</organism>
<dbReference type="RefSeq" id="WP_221490086.1">
    <property type="nucleotide sequence ID" value="NZ_BAAAUI010000001.1"/>
</dbReference>
<dbReference type="InterPro" id="IPR036271">
    <property type="entry name" value="Tet_transcr_reg_TetR-rel_C_sf"/>
</dbReference>
<dbReference type="SUPFAM" id="SSF46689">
    <property type="entry name" value="Homeodomain-like"/>
    <property type="match status" value="1"/>
</dbReference>
<dbReference type="PROSITE" id="PS50977">
    <property type="entry name" value="HTH_TETR_2"/>
    <property type="match status" value="1"/>
</dbReference>
<feature type="domain" description="HTH tetR-type" evidence="4">
    <location>
        <begin position="25"/>
        <end position="85"/>
    </location>
</feature>
<name>A0A7W7CEA6_9PSEU</name>
<dbReference type="Proteomes" id="UP000533598">
    <property type="component" value="Unassembled WGS sequence"/>
</dbReference>
<dbReference type="AlphaFoldDB" id="A0A7W7CEA6"/>
<evidence type="ECO:0000259" key="4">
    <source>
        <dbReference type="PROSITE" id="PS50977"/>
    </source>
</evidence>
<dbReference type="Pfam" id="PF00440">
    <property type="entry name" value="TetR_N"/>
    <property type="match status" value="1"/>
</dbReference>
<dbReference type="InterPro" id="IPR050624">
    <property type="entry name" value="HTH-type_Tx_Regulator"/>
</dbReference>
<feature type="DNA-binding region" description="H-T-H motif" evidence="2">
    <location>
        <begin position="48"/>
        <end position="67"/>
    </location>
</feature>
<dbReference type="Gene3D" id="1.10.357.10">
    <property type="entry name" value="Tetracycline Repressor, domain 2"/>
    <property type="match status" value="1"/>
</dbReference>
<dbReference type="EMBL" id="JACHMH010000001">
    <property type="protein sequence ID" value="MBB4679530.1"/>
    <property type="molecule type" value="Genomic_DNA"/>
</dbReference>
<dbReference type="SUPFAM" id="SSF48498">
    <property type="entry name" value="Tetracyclin repressor-like, C-terminal domain"/>
    <property type="match status" value="1"/>
</dbReference>